<feature type="transmembrane region" description="Helical" evidence="1">
    <location>
        <begin position="146"/>
        <end position="166"/>
    </location>
</feature>
<proteinExistence type="predicted"/>
<accession>A0A9X3BMC3</accession>
<feature type="transmembrane region" description="Helical" evidence="1">
    <location>
        <begin position="87"/>
        <end position="104"/>
    </location>
</feature>
<dbReference type="EMBL" id="JACKRN010000035">
    <property type="protein sequence ID" value="MCV7069267.1"/>
    <property type="molecule type" value="Genomic_DNA"/>
</dbReference>
<sequence>MNHRHAWDEHSAHGDHVRPSAWPTALALLVFTVVVYCSLFLDRDTATWLMTEEHPIEVAGALGLLAGSIACFLLWRRVKGDPAWPWLRRLSLLGFGLLLFFGAGEEESWGQRILGIKTPTSLANINDQGETNLHNLSMFDGINSDTLFSVLCLVMGVIVPVVALWPAARRPLEKFLPILPVAFSALFVLNQAMMWGFHALITHYPGLYHSQYPAVYSLVETKETVAEVLLGAGFLLILLQYQHARRVTAAAVETNRAGTDWAAARTDAPHQV</sequence>
<keyword evidence="1" id="KW-1133">Transmembrane helix</keyword>
<protein>
    <submittedName>
        <fullName evidence="2">Uncharacterized protein</fullName>
    </submittedName>
</protein>
<reference evidence="3" key="3">
    <citation type="submission" date="2022-08" db="EMBL/GenBank/DDBJ databases">
        <title>Whole genome sequencing of non-tuberculosis mycobacteria type-strains.</title>
        <authorList>
            <person name="Igarashi Y."/>
            <person name="Osugi A."/>
            <person name="Mitarai S."/>
        </authorList>
    </citation>
    <scope>NUCLEOTIDE SEQUENCE</scope>
    <source>
        <strain evidence="3">JCM 16372</strain>
    </source>
</reference>
<dbReference type="Proteomes" id="UP001055159">
    <property type="component" value="Chromosome"/>
</dbReference>
<evidence type="ECO:0000313" key="4">
    <source>
        <dbReference type="Proteomes" id="UP001055159"/>
    </source>
</evidence>
<reference evidence="2" key="1">
    <citation type="submission" date="2020-07" db="EMBL/GenBank/DDBJ databases">
        <authorList>
            <person name="Pettersson B.M.F."/>
            <person name="Behra P.R.K."/>
            <person name="Ramesh M."/>
            <person name="Das S."/>
            <person name="Dasgupta S."/>
            <person name="Kirsebom L.A."/>
        </authorList>
    </citation>
    <scope>NUCLEOTIDE SEQUENCE</scope>
    <source>
        <strain evidence="2">DSM 45406</strain>
    </source>
</reference>
<evidence type="ECO:0000313" key="3">
    <source>
        <dbReference type="EMBL" id="ULP37847.1"/>
    </source>
</evidence>
<dbReference type="RefSeq" id="WP_052428718.1">
    <property type="nucleotide sequence ID" value="NZ_CP092427.2"/>
</dbReference>
<organism evidence="2 5">
    <name type="scientific">Mycolicibacterium rufum</name>
    <dbReference type="NCBI Taxonomy" id="318424"/>
    <lineage>
        <taxon>Bacteria</taxon>
        <taxon>Bacillati</taxon>
        <taxon>Actinomycetota</taxon>
        <taxon>Actinomycetes</taxon>
        <taxon>Mycobacteriales</taxon>
        <taxon>Mycobacteriaceae</taxon>
        <taxon>Mycolicibacterium</taxon>
    </lineage>
</organism>
<feature type="transmembrane region" description="Helical" evidence="1">
    <location>
        <begin position="224"/>
        <end position="241"/>
    </location>
</feature>
<dbReference type="Proteomes" id="UP001140272">
    <property type="component" value="Unassembled WGS sequence"/>
</dbReference>
<evidence type="ECO:0000313" key="2">
    <source>
        <dbReference type="EMBL" id="MCV7069267.1"/>
    </source>
</evidence>
<gene>
    <name evidence="2" type="ORF">H7H73_00740</name>
    <name evidence="3" type="ORF">MJO55_05305</name>
</gene>
<keyword evidence="1" id="KW-0472">Membrane</keyword>
<feature type="transmembrane region" description="Helical" evidence="1">
    <location>
        <begin position="178"/>
        <end position="204"/>
    </location>
</feature>
<reference evidence="2" key="2">
    <citation type="journal article" date="2022" name="BMC Genomics">
        <title>Comparative genome analysis of mycobacteria focusing on tRNA and non-coding RNA.</title>
        <authorList>
            <person name="Behra P.R.K."/>
            <person name="Pettersson B.M.F."/>
            <person name="Ramesh M."/>
            <person name="Das S."/>
            <person name="Dasgupta S."/>
            <person name="Kirsebom L.A."/>
        </authorList>
    </citation>
    <scope>NUCLEOTIDE SEQUENCE</scope>
    <source>
        <strain evidence="2">DSM 45406</strain>
    </source>
</reference>
<feature type="transmembrane region" description="Helical" evidence="1">
    <location>
        <begin position="56"/>
        <end position="75"/>
    </location>
</feature>
<keyword evidence="4" id="KW-1185">Reference proteome</keyword>
<keyword evidence="1" id="KW-0812">Transmembrane</keyword>
<evidence type="ECO:0000256" key="1">
    <source>
        <dbReference type="SAM" id="Phobius"/>
    </source>
</evidence>
<feature type="transmembrane region" description="Helical" evidence="1">
    <location>
        <begin position="21"/>
        <end position="41"/>
    </location>
</feature>
<evidence type="ECO:0000313" key="5">
    <source>
        <dbReference type="Proteomes" id="UP001140272"/>
    </source>
</evidence>
<name>A0A9X3BMC3_9MYCO</name>
<dbReference type="AlphaFoldDB" id="A0A9X3BMC3"/>
<dbReference type="EMBL" id="CP092427">
    <property type="protein sequence ID" value="ULP37847.1"/>
    <property type="molecule type" value="Genomic_DNA"/>
</dbReference>